<feature type="non-terminal residue" evidence="4">
    <location>
        <position position="73"/>
    </location>
</feature>
<dbReference type="InterPro" id="IPR027417">
    <property type="entry name" value="P-loop_NTPase"/>
</dbReference>
<gene>
    <name evidence="4" type="primary">KIN7H</name>
    <name evidence="4" type="ORF">HAX54_011443</name>
</gene>
<comment type="caution">
    <text evidence="2">Lacks conserved residue(s) required for the propagation of feature annotation.</text>
</comment>
<protein>
    <submittedName>
        <fullName evidence="4">Kinesin-like protein KIN-7H</fullName>
    </submittedName>
</protein>
<evidence type="ECO:0000313" key="5">
    <source>
        <dbReference type="Proteomes" id="UP000823775"/>
    </source>
</evidence>
<name>A0ABS8Y8M6_DATST</name>
<dbReference type="Proteomes" id="UP000823775">
    <property type="component" value="Unassembled WGS sequence"/>
</dbReference>
<comment type="caution">
    <text evidence="4">The sequence shown here is derived from an EMBL/GenBank/DDBJ whole genome shotgun (WGS) entry which is preliminary data.</text>
</comment>
<feature type="domain" description="Kinesin motor" evidence="3">
    <location>
        <begin position="21"/>
        <end position="73"/>
    </location>
</feature>
<proteinExistence type="inferred from homology"/>
<comment type="similarity">
    <text evidence="2">Belongs to the TRAFAC class myosin-kinesin ATPase superfamily. Kinesin family.</text>
</comment>
<evidence type="ECO:0000259" key="3">
    <source>
        <dbReference type="PROSITE" id="PS50067"/>
    </source>
</evidence>
<organism evidence="4 5">
    <name type="scientific">Datura stramonium</name>
    <name type="common">Jimsonweed</name>
    <name type="synonym">Common thornapple</name>
    <dbReference type="NCBI Taxonomy" id="4076"/>
    <lineage>
        <taxon>Eukaryota</taxon>
        <taxon>Viridiplantae</taxon>
        <taxon>Streptophyta</taxon>
        <taxon>Embryophyta</taxon>
        <taxon>Tracheophyta</taxon>
        <taxon>Spermatophyta</taxon>
        <taxon>Magnoliopsida</taxon>
        <taxon>eudicotyledons</taxon>
        <taxon>Gunneridae</taxon>
        <taxon>Pentapetalae</taxon>
        <taxon>asterids</taxon>
        <taxon>lamiids</taxon>
        <taxon>Solanales</taxon>
        <taxon>Solanaceae</taxon>
        <taxon>Solanoideae</taxon>
        <taxon>Datureae</taxon>
        <taxon>Datura</taxon>
    </lineage>
</organism>
<sequence length="73" mass="8197">MGTMGAGDEVAAKEGGGREERILVSVRLRPLNDKEILRNDVSDWECINDTTIIYKNVNLSLSERSMYPSAYTF</sequence>
<evidence type="ECO:0000256" key="2">
    <source>
        <dbReference type="PROSITE-ProRule" id="PRU00283"/>
    </source>
</evidence>
<dbReference type="SUPFAM" id="SSF52540">
    <property type="entry name" value="P-loop containing nucleoside triphosphate hydrolases"/>
    <property type="match status" value="1"/>
</dbReference>
<reference evidence="4 5" key="1">
    <citation type="journal article" date="2021" name="BMC Genomics">
        <title>Datura genome reveals duplications of psychoactive alkaloid biosynthetic genes and high mutation rate following tissue culture.</title>
        <authorList>
            <person name="Rajewski A."/>
            <person name="Carter-House D."/>
            <person name="Stajich J."/>
            <person name="Litt A."/>
        </authorList>
    </citation>
    <scope>NUCLEOTIDE SEQUENCE [LARGE SCALE GENOMIC DNA]</scope>
    <source>
        <strain evidence="4">AR-01</strain>
    </source>
</reference>
<keyword evidence="5" id="KW-1185">Reference proteome</keyword>
<dbReference type="PROSITE" id="PS50067">
    <property type="entry name" value="KINESIN_MOTOR_2"/>
    <property type="match status" value="1"/>
</dbReference>
<evidence type="ECO:0000256" key="1">
    <source>
        <dbReference type="ARBA" id="ARBA00023175"/>
    </source>
</evidence>
<dbReference type="EMBL" id="JACEIK010165080">
    <property type="protein sequence ID" value="MCE5167582.1"/>
    <property type="molecule type" value="Genomic_DNA"/>
</dbReference>
<dbReference type="InterPro" id="IPR001752">
    <property type="entry name" value="Kinesin_motor_dom"/>
</dbReference>
<evidence type="ECO:0000313" key="4">
    <source>
        <dbReference type="EMBL" id="MCE5167582.1"/>
    </source>
</evidence>
<keyword evidence="1" id="KW-0505">Motor protein</keyword>
<accession>A0ABS8Y8M6</accession>